<dbReference type="Proteomes" id="UP000316621">
    <property type="component" value="Chromosome 1"/>
</dbReference>
<dbReference type="InterPro" id="IPR041006">
    <property type="entry name" value="Morc_S5"/>
</dbReference>
<dbReference type="GO" id="GO:0006281">
    <property type="term" value="P:DNA repair"/>
    <property type="evidence" value="ECO:0007669"/>
    <property type="project" value="UniProtKB-KW"/>
</dbReference>
<keyword evidence="3" id="KW-0863">Zinc-finger</keyword>
<dbReference type="PANTHER" id="PTHR23336:SF11">
    <property type="entry name" value="OS06G0622000 PROTEIN"/>
    <property type="match status" value="1"/>
</dbReference>
<dbReference type="InterPro" id="IPR045261">
    <property type="entry name" value="MORC_ATPase"/>
</dbReference>
<gene>
    <name evidence="7" type="ORF">C5167_040497</name>
</gene>
<keyword evidence="8" id="KW-1185">Reference proteome</keyword>
<dbReference type="GO" id="GO:0005634">
    <property type="term" value="C:nucleus"/>
    <property type="evidence" value="ECO:0007669"/>
    <property type="project" value="TreeGrafter"/>
</dbReference>
<dbReference type="AlphaFoldDB" id="A0A4Y7IJD9"/>
<evidence type="ECO:0000313" key="7">
    <source>
        <dbReference type="EMBL" id="RZC47548.1"/>
    </source>
</evidence>
<evidence type="ECO:0000256" key="1">
    <source>
        <dbReference type="ARBA" id="ARBA00022723"/>
    </source>
</evidence>
<evidence type="ECO:0000256" key="4">
    <source>
        <dbReference type="ARBA" id="ARBA00022833"/>
    </source>
</evidence>
<keyword evidence="2" id="KW-0227">DNA damage</keyword>
<evidence type="ECO:0000313" key="8">
    <source>
        <dbReference type="Proteomes" id="UP000316621"/>
    </source>
</evidence>
<keyword evidence="1" id="KW-0479">Metal-binding</keyword>
<organism evidence="7 8">
    <name type="scientific">Papaver somniferum</name>
    <name type="common">Opium poppy</name>
    <dbReference type="NCBI Taxonomy" id="3469"/>
    <lineage>
        <taxon>Eukaryota</taxon>
        <taxon>Viridiplantae</taxon>
        <taxon>Streptophyta</taxon>
        <taxon>Embryophyta</taxon>
        <taxon>Tracheophyta</taxon>
        <taxon>Spermatophyta</taxon>
        <taxon>Magnoliopsida</taxon>
        <taxon>Ranunculales</taxon>
        <taxon>Papaveraceae</taxon>
        <taxon>Papaveroideae</taxon>
        <taxon>Papaver</taxon>
    </lineage>
</organism>
<dbReference type="PROSITE" id="PS51050">
    <property type="entry name" value="ZF_CW"/>
    <property type="match status" value="1"/>
</dbReference>
<dbReference type="GO" id="GO:0008270">
    <property type="term" value="F:zinc ion binding"/>
    <property type="evidence" value="ECO:0007669"/>
    <property type="project" value="UniProtKB-KW"/>
</dbReference>
<evidence type="ECO:0000256" key="3">
    <source>
        <dbReference type="ARBA" id="ARBA00022771"/>
    </source>
</evidence>
<dbReference type="EMBL" id="CM010715">
    <property type="protein sequence ID" value="RZC47548.1"/>
    <property type="molecule type" value="Genomic_DNA"/>
</dbReference>
<feature type="domain" description="CW-type" evidence="6">
    <location>
        <begin position="478"/>
        <end position="528"/>
    </location>
</feature>
<dbReference type="STRING" id="3469.A0A4Y7IJD9"/>
<evidence type="ECO:0000256" key="5">
    <source>
        <dbReference type="ARBA" id="ARBA00023204"/>
    </source>
</evidence>
<accession>A0A4Y7IJD9</accession>
<dbReference type="Pfam" id="PF17942">
    <property type="entry name" value="Morc6_S5"/>
    <property type="match status" value="1"/>
</dbReference>
<keyword evidence="4" id="KW-0862">Zinc</keyword>
<dbReference type="InterPro" id="IPR011124">
    <property type="entry name" value="Znf_CW"/>
</dbReference>
<evidence type="ECO:0000256" key="2">
    <source>
        <dbReference type="ARBA" id="ARBA00022763"/>
    </source>
</evidence>
<proteinExistence type="predicted"/>
<name>A0A4Y7IJD9_PAPSO</name>
<reference evidence="7 8" key="1">
    <citation type="journal article" date="2018" name="Science">
        <title>The opium poppy genome and morphinan production.</title>
        <authorList>
            <person name="Guo L."/>
            <person name="Winzer T."/>
            <person name="Yang X."/>
            <person name="Li Y."/>
            <person name="Ning Z."/>
            <person name="He Z."/>
            <person name="Teodor R."/>
            <person name="Lu Y."/>
            <person name="Bowser T.A."/>
            <person name="Graham I.A."/>
            <person name="Ye K."/>
        </authorList>
    </citation>
    <scope>NUCLEOTIDE SEQUENCE [LARGE SCALE GENOMIC DNA]</scope>
    <source>
        <strain evidence="8">cv. HN1</strain>
        <tissue evidence="7">Leaves</tissue>
    </source>
</reference>
<sequence>MAGNVVQLSFKGLHLGTMNCVGAPVRVPRHVTVERGFRPEYAHQFTMVPVTTSLSYPLFLEGVRRKTAISDVGYIRLCIKANPDGGMSLLVYYQISDPYFWDNTYNNADLEHLLLLGKTYSGAELLGAFAHIVDNSRDASATSRLFYEAKNGTDIPVLSFLDDGVGMTFPRLKEMLSFTNVPVPAQDNTTNSLEAALSLGLNILVISQTSGSRSIGFLSQSLNRDNKEFIEIPLLGFWRSEQAMVLDESLHPKTASEKSLNLLKDHTPFDEFSLGGLFEKFGNGSGTRILIWNFAKDRVTGEDALRWIESDIVICSNSSSRPDCSLTSFLKFLYRESTMNISIQGLYVLNFSWENSLTRKETMDDLVMGSQIQVTFGFSETDCVENNCGVLIYWNGRLIEAHKKVGNMQSGCSRGVIGAVEVSHFMPKQNIHILQSKQQFRHCYAYDQLEESLERSYNNYAARNLTPEEMNNTPTRSDDPLFEWVHCDKCGKWRRLHPSVDKNYLPKNWFCPDFPYLGSCKEKEEKEVDGEYMIQIDDPMPR</sequence>
<evidence type="ECO:0000259" key="6">
    <source>
        <dbReference type="PROSITE" id="PS51050"/>
    </source>
</evidence>
<dbReference type="Pfam" id="PF13589">
    <property type="entry name" value="HATPase_c_3"/>
    <property type="match status" value="1"/>
</dbReference>
<dbReference type="GO" id="GO:0016887">
    <property type="term" value="F:ATP hydrolysis activity"/>
    <property type="evidence" value="ECO:0007669"/>
    <property type="project" value="InterPro"/>
</dbReference>
<dbReference type="Gene3D" id="3.30.40.100">
    <property type="match status" value="1"/>
</dbReference>
<dbReference type="Pfam" id="PF07496">
    <property type="entry name" value="zf-CW"/>
    <property type="match status" value="1"/>
</dbReference>
<keyword evidence="5" id="KW-0234">DNA repair</keyword>
<protein>
    <recommendedName>
        <fullName evidence="6">CW-type domain-containing protein</fullName>
    </recommendedName>
</protein>
<dbReference type="Gramene" id="RZC47548">
    <property type="protein sequence ID" value="RZC47548"/>
    <property type="gene ID" value="C5167_040497"/>
</dbReference>
<dbReference type="PANTHER" id="PTHR23336">
    <property type="entry name" value="ZINC FINGER CW-TYPE COILED-COIL DOMAIN PROTEIN 3"/>
    <property type="match status" value="1"/>
</dbReference>